<organism evidence="2 3">
    <name type="scientific">Paramecium pentaurelia</name>
    <dbReference type="NCBI Taxonomy" id="43138"/>
    <lineage>
        <taxon>Eukaryota</taxon>
        <taxon>Sar</taxon>
        <taxon>Alveolata</taxon>
        <taxon>Ciliophora</taxon>
        <taxon>Intramacronucleata</taxon>
        <taxon>Oligohymenophorea</taxon>
        <taxon>Peniculida</taxon>
        <taxon>Parameciidae</taxon>
        <taxon>Paramecium</taxon>
    </lineage>
</organism>
<gene>
    <name evidence="2" type="ORF">PPENT_87.1.T0370045</name>
</gene>
<dbReference type="EMBL" id="CAJJDO010000037">
    <property type="protein sequence ID" value="CAD8161823.1"/>
    <property type="molecule type" value="Genomic_DNA"/>
</dbReference>
<name>A0A8S1UCX2_9CILI</name>
<keyword evidence="3" id="KW-1185">Reference proteome</keyword>
<comment type="caution">
    <text evidence="2">The sequence shown here is derived from an EMBL/GenBank/DDBJ whole genome shotgun (WGS) entry which is preliminary data.</text>
</comment>
<proteinExistence type="predicted"/>
<feature type="domain" description="Reverse transcriptase" evidence="1">
    <location>
        <begin position="162"/>
        <end position="279"/>
    </location>
</feature>
<evidence type="ECO:0000259" key="1">
    <source>
        <dbReference type="Pfam" id="PF00078"/>
    </source>
</evidence>
<dbReference type="AlphaFoldDB" id="A0A8S1UCX2"/>
<dbReference type="Proteomes" id="UP000689195">
    <property type="component" value="Unassembled WGS sequence"/>
</dbReference>
<dbReference type="InterPro" id="IPR000477">
    <property type="entry name" value="RT_dom"/>
</dbReference>
<dbReference type="OrthoDB" id="409048at2759"/>
<reference evidence="2" key="1">
    <citation type="submission" date="2021-01" db="EMBL/GenBank/DDBJ databases">
        <authorList>
            <consortium name="Genoscope - CEA"/>
            <person name="William W."/>
        </authorList>
    </citation>
    <scope>NUCLEOTIDE SEQUENCE</scope>
</reference>
<sequence>MVVSCFIDGEWLISCNKQIIQNCLQQLAVFQQIQQKSPLQLPKKNPISPEEFQFMKQSMSQNKGFHLIQYPINGLNNMEHTKCSPIYSLKKLQIQYQNFGENRLIPYNKAYRKFQKKTNLDLQYFVSQEVLELRHKYLNSQLMCKSLIKKVQICQYQSLFKYNASFKNGVPQGSVLSPFLFDIYTCVFIKKLDQNFDSRKIDHFYLYANDLAFICKLQNIQQLLNCLQSVSREMNLHINIKKCAIIMICKKNIKEIVDIAQAQSNHGINFQKKKQVIQSYKSQDYLGSLHWEINFYCGIYMQDLKYRINSLQCIPKISVAEKKIELLWKQSLKRIMELPKFTKDEFLQLIQGNCLDLAKEQQWKNAIKCQSRLGLEIIEEKAGKSKKNLENFVVMNLPNNIRRLFMLNLRKCKENPNQRC</sequence>
<evidence type="ECO:0000313" key="2">
    <source>
        <dbReference type="EMBL" id="CAD8161823.1"/>
    </source>
</evidence>
<evidence type="ECO:0000313" key="3">
    <source>
        <dbReference type="Proteomes" id="UP000689195"/>
    </source>
</evidence>
<dbReference type="Pfam" id="PF00078">
    <property type="entry name" value="RVT_1"/>
    <property type="match status" value="1"/>
</dbReference>
<accession>A0A8S1UCX2</accession>
<protein>
    <recommendedName>
        <fullName evidence="1">Reverse transcriptase domain-containing protein</fullName>
    </recommendedName>
</protein>